<keyword evidence="3" id="KW-1185">Reference proteome</keyword>
<dbReference type="EMBL" id="FZQP02002003">
    <property type="protein sequence ID" value="VVC94410.1"/>
    <property type="molecule type" value="Genomic_DNA"/>
</dbReference>
<reference evidence="2 3" key="1">
    <citation type="submission" date="2017-07" db="EMBL/GenBank/DDBJ databases">
        <authorList>
            <person name="Talla V."/>
            <person name="Backstrom N."/>
        </authorList>
    </citation>
    <scope>NUCLEOTIDE SEQUENCE [LARGE SCALE GENOMIC DNA]</scope>
</reference>
<gene>
    <name evidence="2" type="ORF">LSINAPIS_LOCUS6374</name>
</gene>
<dbReference type="Proteomes" id="UP000324832">
    <property type="component" value="Unassembled WGS sequence"/>
</dbReference>
<protein>
    <submittedName>
        <fullName evidence="2">Uncharacterized protein</fullName>
    </submittedName>
</protein>
<organism evidence="2 3">
    <name type="scientific">Leptidea sinapis</name>
    <dbReference type="NCBI Taxonomy" id="189913"/>
    <lineage>
        <taxon>Eukaryota</taxon>
        <taxon>Metazoa</taxon>
        <taxon>Ecdysozoa</taxon>
        <taxon>Arthropoda</taxon>
        <taxon>Hexapoda</taxon>
        <taxon>Insecta</taxon>
        <taxon>Pterygota</taxon>
        <taxon>Neoptera</taxon>
        <taxon>Endopterygota</taxon>
        <taxon>Lepidoptera</taxon>
        <taxon>Glossata</taxon>
        <taxon>Ditrysia</taxon>
        <taxon>Papilionoidea</taxon>
        <taxon>Pieridae</taxon>
        <taxon>Dismorphiinae</taxon>
        <taxon>Leptidea</taxon>
    </lineage>
</organism>
<sequence length="144" mass="16252">MECGRFVTGLRWSAYSYSSSDKTPSITIEDCDNDVQSAVHDNYSISYPDDESDKSYKGSPRNSFDDIKFNYYVNPVTGEVKEELNNVVMDMDECVEDYKFCGAVNDFDIELETEEAVPIVYLSTSRAAKLQRACKLGGLKKVSF</sequence>
<accession>A0A5E4Q9U1</accession>
<feature type="region of interest" description="Disordered" evidence="1">
    <location>
        <begin position="43"/>
        <end position="62"/>
    </location>
</feature>
<evidence type="ECO:0000313" key="2">
    <source>
        <dbReference type="EMBL" id="VVC94410.1"/>
    </source>
</evidence>
<evidence type="ECO:0000313" key="3">
    <source>
        <dbReference type="Proteomes" id="UP000324832"/>
    </source>
</evidence>
<proteinExistence type="predicted"/>
<name>A0A5E4Q9U1_9NEOP</name>
<evidence type="ECO:0000256" key="1">
    <source>
        <dbReference type="SAM" id="MobiDB-lite"/>
    </source>
</evidence>
<dbReference type="AlphaFoldDB" id="A0A5E4Q9U1"/>